<evidence type="ECO:0008006" key="3">
    <source>
        <dbReference type="Google" id="ProtNLM"/>
    </source>
</evidence>
<proteinExistence type="predicted"/>
<organism evidence="2">
    <name type="scientific">marine metagenome</name>
    <dbReference type="NCBI Taxonomy" id="408172"/>
    <lineage>
        <taxon>unclassified sequences</taxon>
        <taxon>metagenomes</taxon>
        <taxon>ecological metagenomes</taxon>
    </lineage>
</organism>
<name>A0A382I7L8_9ZZZZ</name>
<feature type="transmembrane region" description="Helical" evidence="1">
    <location>
        <begin position="15"/>
        <end position="39"/>
    </location>
</feature>
<dbReference type="AlphaFoldDB" id="A0A382I7L8"/>
<feature type="transmembrane region" description="Helical" evidence="1">
    <location>
        <begin position="46"/>
        <end position="65"/>
    </location>
</feature>
<protein>
    <recommendedName>
        <fullName evidence="3">Glycosyltransferase RgtA/B/C/D-like domain-containing protein</fullName>
    </recommendedName>
</protein>
<evidence type="ECO:0000313" key="2">
    <source>
        <dbReference type="EMBL" id="SVB95640.1"/>
    </source>
</evidence>
<keyword evidence="1" id="KW-1133">Transmembrane helix</keyword>
<keyword evidence="1" id="KW-0472">Membrane</keyword>
<feature type="transmembrane region" description="Helical" evidence="1">
    <location>
        <begin position="164"/>
        <end position="185"/>
    </location>
</feature>
<dbReference type="PANTHER" id="PTHR41710:SF2">
    <property type="entry name" value="GLYCOSYL TRANSFERASE FAMILY 39_83 DOMAIN-CONTAINING PROTEIN"/>
    <property type="match status" value="1"/>
</dbReference>
<feature type="transmembrane region" description="Helical" evidence="1">
    <location>
        <begin position="71"/>
        <end position="88"/>
    </location>
</feature>
<dbReference type="InterPro" id="IPR019962">
    <property type="entry name" value="CHP03663"/>
</dbReference>
<dbReference type="EMBL" id="UINC01065702">
    <property type="protein sequence ID" value="SVB95640.1"/>
    <property type="molecule type" value="Genomic_DNA"/>
</dbReference>
<gene>
    <name evidence="2" type="ORF">METZ01_LOCUS248494</name>
</gene>
<feature type="transmembrane region" description="Helical" evidence="1">
    <location>
        <begin position="100"/>
        <end position="120"/>
    </location>
</feature>
<feature type="non-terminal residue" evidence="2">
    <location>
        <position position="1"/>
    </location>
</feature>
<dbReference type="PANTHER" id="PTHR41710">
    <property type="entry name" value="GLYCOSYL TRANSFERASE, FAMILY 39"/>
    <property type="match status" value="1"/>
</dbReference>
<sequence>YWLAQQDVARGDQPWYYYIVIGWNYEFLPIVVGMISAVWYAIRGDVFTKFLISWIGLNIVLFTIASEKMPWLLVHLTLPAILLTARALGDLIENLPWSRIYQSGSLLSLPIIPLILIFGYRLAFSNFGGVNFSAIFELWGLLLLVFGAMGLALYLATRPGYREGFALVGLAIVGVLLILSVRAGWIASFRNADTPTEMLVYTQSSPDIARIARDVARVADSSGQRDNLPISVDGDDGYSWPWVWYFRNYNSVSFPSYGGDVQPINNNGGVVLLNANNWKEADQSLVDADFVKIQRFKHRWWFPEVYRGISADDMLNGLTDRSAWKKGLDYWIYRNFETPLGSVDGYLYYSQDLAPFLAREPG</sequence>
<evidence type="ECO:0000256" key="1">
    <source>
        <dbReference type="SAM" id="Phobius"/>
    </source>
</evidence>
<keyword evidence="1" id="KW-0812">Transmembrane</keyword>
<reference evidence="2" key="1">
    <citation type="submission" date="2018-05" db="EMBL/GenBank/DDBJ databases">
        <authorList>
            <person name="Lanie J.A."/>
            <person name="Ng W.-L."/>
            <person name="Kazmierczak K.M."/>
            <person name="Andrzejewski T.M."/>
            <person name="Davidsen T.M."/>
            <person name="Wayne K.J."/>
            <person name="Tettelin H."/>
            <person name="Glass J.I."/>
            <person name="Rusch D."/>
            <person name="Podicherti R."/>
            <person name="Tsui H.-C.T."/>
            <person name="Winkler M.E."/>
        </authorList>
    </citation>
    <scope>NUCLEOTIDE SEQUENCE</scope>
</reference>
<feature type="transmembrane region" description="Helical" evidence="1">
    <location>
        <begin position="132"/>
        <end position="157"/>
    </location>
</feature>
<accession>A0A382I7L8</accession>